<dbReference type="Proteomes" id="UP000277671">
    <property type="component" value="Unassembled WGS sequence"/>
</dbReference>
<gene>
    <name evidence="2" type="ORF">BDK92_5427</name>
</gene>
<keyword evidence="2" id="KW-0762">Sugar transport</keyword>
<dbReference type="EMBL" id="RBKT01000001">
    <property type="protein sequence ID" value="RKR91043.1"/>
    <property type="molecule type" value="Genomic_DNA"/>
</dbReference>
<dbReference type="Gene3D" id="3.40.190.10">
    <property type="entry name" value="Periplasmic binding protein-like II"/>
    <property type="match status" value="2"/>
</dbReference>
<protein>
    <submittedName>
        <fullName evidence="2">Multiple sugar transport system substrate-binding protein</fullName>
    </submittedName>
</protein>
<sequence length="432" mass="46216">MLRTRRNHRTVRAAAVALSALLALPLAACGGGDAADDGPVTLQFTWWGNDARAKVTEEAIDLFEAKHPDIKVQTSFGAFDAYFQKLSTQIAGGDAPDVVQMDRAYLREYADRNALLDLEKYVKDGTLKVADLTPTLLPAGKVGDATYAIPIAQNTQGIIYDPALWSAAGVAPPSLTWTWNDLLAAGQKLKAAGGGKVAGFGDFGFAIDWFDIWLQQRGKKIYTDDGKLGFEEADLAQFWTMTGQFRTAGALAPAELTTQMDGSVQNSSLIKKGVTAEVNYDSSFSPMISAYGAPLAIGPMPSDTDKRGMIAAMAMAYSVAERSEHPKQAAMLIDFLINDEAAGKVLAVSRGMPANAKVRDALAPSLAANDKLVYEFESSVTSQLLPTPPAQPKGGGAVKAEFQRVYDEVIFGRITPQEGAKRLITEAKSQLG</sequence>
<dbReference type="SUPFAM" id="SSF53850">
    <property type="entry name" value="Periplasmic binding protein-like II"/>
    <property type="match status" value="1"/>
</dbReference>
<comment type="caution">
    <text evidence="2">The sequence shown here is derived from an EMBL/GenBank/DDBJ whole genome shotgun (WGS) entry which is preliminary data.</text>
</comment>
<dbReference type="InterPro" id="IPR006059">
    <property type="entry name" value="SBP"/>
</dbReference>
<feature type="chain" id="PRO_5039303691" evidence="1">
    <location>
        <begin position="29"/>
        <end position="432"/>
    </location>
</feature>
<dbReference type="InterPro" id="IPR050490">
    <property type="entry name" value="Bact_solute-bd_prot1"/>
</dbReference>
<dbReference type="Pfam" id="PF01547">
    <property type="entry name" value="SBP_bac_1"/>
    <property type="match status" value="1"/>
</dbReference>
<dbReference type="RefSeq" id="WP_121159210.1">
    <property type="nucleotide sequence ID" value="NZ_RBKT01000001.1"/>
</dbReference>
<dbReference type="OrthoDB" id="7918484at2"/>
<reference evidence="2 3" key="1">
    <citation type="submission" date="2018-10" db="EMBL/GenBank/DDBJ databases">
        <title>Sequencing the genomes of 1000 actinobacteria strains.</title>
        <authorList>
            <person name="Klenk H.-P."/>
        </authorList>
    </citation>
    <scope>NUCLEOTIDE SEQUENCE [LARGE SCALE GENOMIC DNA]</scope>
    <source>
        <strain evidence="2 3">DSM 45175</strain>
    </source>
</reference>
<evidence type="ECO:0000256" key="1">
    <source>
        <dbReference type="SAM" id="SignalP"/>
    </source>
</evidence>
<name>A0A495JQ02_9ACTN</name>
<accession>A0A495JQ02</accession>
<proteinExistence type="predicted"/>
<evidence type="ECO:0000313" key="2">
    <source>
        <dbReference type="EMBL" id="RKR91043.1"/>
    </source>
</evidence>
<dbReference type="CDD" id="cd13585">
    <property type="entry name" value="PBP2_TMBP_like"/>
    <property type="match status" value="1"/>
</dbReference>
<organism evidence="2 3">
    <name type="scientific">Micromonospora pisi</name>
    <dbReference type="NCBI Taxonomy" id="589240"/>
    <lineage>
        <taxon>Bacteria</taxon>
        <taxon>Bacillati</taxon>
        <taxon>Actinomycetota</taxon>
        <taxon>Actinomycetes</taxon>
        <taxon>Micromonosporales</taxon>
        <taxon>Micromonosporaceae</taxon>
        <taxon>Micromonospora</taxon>
    </lineage>
</organism>
<feature type="signal peptide" evidence="1">
    <location>
        <begin position="1"/>
        <end position="28"/>
    </location>
</feature>
<keyword evidence="3" id="KW-1185">Reference proteome</keyword>
<keyword evidence="2" id="KW-0813">Transport</keyword>
<dbReference type="PANTHER" id="PTHR43649">
    <property type="entry name" value="ARABINOSE-BINDING PROTEIN-RELATED"/>
    <property type="match status" value="1"/>
</dbReference>
<keyword evidence="1" id="KW-0732">Signal</keyword>
<evidence type="ECO:0000313" key="3">
    <source>
        <dbReference type="Proteomes" id="UP000277671"/>
    </source>
</evidence>
<dbReference type="PANTHER" id="PTHR43649:SF12">
    <property type="entry name" value="DIACETYLCHITOBIOSE BINDING PROTEIN DASA"/>
    <property type="match status" value="1"/>
</dbReference>
<dbReference type="AlphaFoldDB" id="A0A495JQ02"/>